<protein>
    <submittedName>
        <fullName evidence="1">Uncharacterized protein</fullName>
    </submittedName>
</protein>
<dbReference type="AlphaFoldDB" id="A0A1N6KAZ7"/>
<proteinExistence type="predicted"/>
<name>A0A1N6KAZ7_9BACT</name>
<gene>
    <name evidence="1" type="ORF">SAMN04488055_5475</name>
</gene>
<dbReference type="Proteomes" id="UP000185003">
    <property type="component" value="Unassembled WGS sequence"/>
</dbReference>
<accession>A0A1N6KAZ7</accession>
<organism evidence="1 2">
    <name type="scientific">Chitinophaga niabensis</name>
    <dbReference type="NCBI Taxonomy" id="536979"/>
    <lineage>
        <taxon>Bacteria</taxon>
        <taxon>Pseudomonadati</taxon>
        <taxon>Bacteroidota</taxon>
        <taxon>Chitinophagia</taxon>
        <taxon>Chitinophagales</taxon>
        <taxon>Chitinophagaceae</taxon>
        <taxon>Chitinophaga</taxon>
    </lineage>
</organism>
<evidence type="ECO:0000313" key="1">
    <source>
        <dbReference type="EMBL" id="SIO53764.1"/>
    </source>
</evidence>
<dbReference type="EMBL" id="FSRA01000002">
    <property type="protein sequence ID" value="SIO53764.1"/>
    <property type="molecule type" value="Genomic_DNA"/>
</dbReference>
<reference evidence="1 2" key="1">
    <citation type="submission" date="2016-11" db="EMBL/GenBank/DDBJ databases">
        <authorList>
            <person name="Jaros S."/>
            <person name="Januszkiewicz K."/>
            <person name="Wedrychowicz H."/>
        </authorList>
    </citation>
    <scope>NUCLEOTIDE SEQUENCE [LARGE SCALE GENOMIC DNA]</scope>
    <source>
        <strain evidence="1 2">DSM 24787</strain>
    </source>
</reference>
<sequence>MNYTSLLSFVNTELHPNYIRSHIDQLDHYQQKVTSFQDEISKELQGMASNVTSAATLQDHQTMLTQISNSLFNYSKFLVEFLPATNNSVLLFYEKITKVFDDLLYHIIKNYPAYVLRDLPVPYSFGSVIRKEFQSSISELQAASAQNLIEPALLELILRPIIDIIQRKEQMVTSGVLFYNRTLLNELTWITQKSSSEIEINAQIHYTLLHLNFNSFEYYFFCTNKLRQKLQEKKDKKELLEFLTFYEKEIKATPYKSNDLILHQDQQSLSTQMLTWIAKEKEYVEFLHNAGQIEVLMETEQENEEEEEVDSNEIDEESNTIEVSKLNTDLTVRELAVMVKLYIDVGIIIKTTQTKVMHFITQMLTTKRTKSLAFPSFKNKFHNKPSLKTLVKCEWWLKKLLAKIEEYKREIAA</sequence>
<dbReference type="RefSeq" id="WP_074242698.1">
    <property type="nucleotide sequence ID" value="NZ_FSRA01000002.1"/>
</dbReference>
<dbReference type="OrthoDB" id="654615at2"/>
<evidence type="ECO:0000313" key="2">
    <source>
        <dbReference type="Proteomes" id="UP000185003"/>
    </source>
</evidence>
<keyword evidence="2" id="KW-1185">Reference proteome</keyword>